<dbReference type="AlphaFoldDB" id="A0A182ED91"/>
<accession>A0A182ED91</accession>
<gene>
    <name evidence="2" type="ORF">NOO_LOCUS6039</name>
</gene>
<dbReference type="Proteomes" id="UP000271087">
    <property type="component" value="Unassembled WGS sequence"/>
</dbReference>
<keyword evidence="1" id="KW-0732">Signal</keyword>
<dbReference type="OrthoDB" id="10489973at2759"/>
<sequence>MLLILFFTTAYPLLISKCGNVWTDDHFPPFIPKSEEARVEYCNLFNHVELSRNQLNDMLKKWAERFEILDEFNEYLEEEILYENIHRKIFRNKLDDIGSEQIQKVVLEILDLIDDKDTAVVTINGKIDQILDKLPAAKRLELFEVWSVLEEEATDELEDKLAKETTTEKSRNEENEDQIILFNAVS</sequence>
<name>A0A182ED91_ONCOC</name>
<reference evidence="4" key="1">
    <citation type="submission" date="2016-06" db="UniProtKB">
        <authorList>
            <consortium name="WormBaseParasite"/>
        </authorList>
    </citation>
    <scope>IDENTIFICATION</scope>
</reference>
<evidence type="ECO:0000313" key="4">
    <source>
        <dbReference type="WBParaSite" id="nOo.2.0.1.t06039-RA"/>
    </source>
</evidence>
<feature type="signal peptide" evidence="1">
    <location>
        <begin position="1"/>
        <end position="23"/>
    </location>
</feature>
<keyword evidence="3" id="KW-1185">Reference proteome</keyword>
<evidence type="ECO:0000256" key="1">
    <source>
        <dbReference type="SAM" id="SignalP"/>
    </source>
</evidence>
<dbReference type="WBParaSite" id="nOo.2.0.1.t06039-RA">
    <property type="protein sequence ID" value="nOo.2.0.1.t06039-RA"/>
    <property type="gene ID" value="nOo.2.0.1.g06039"/>
</dbReference>
<protein>
    <submittedName>
        <fullName evidence="4">SXP/RAL-2 family protein Ani s 5-like cation-binding domain-containing protein</fullName>
    </submittedName>
</protein>
<reference evidence="2 3" key="2">
    <citation type="submission" date="2018-08" db="EMBL/GenBank/DDBJ databases">
        <authorList>
            <person name="Laetsch R D."/>
            <person name="Stevens L."/>
            <person name="Kumar S."/>
            <person name="Blaxter L. M."/>
        </authorList>
    </citation>
    <scope>NUCLEOTIDE SEQUENCE [LARGE SCALE GENOMIC DNA]</scope>
</reference>
<organism evidence="4">
    <name type="scientific">Onchocerca ochengi</name>
    <name type="common">Filarial nematode worm</name>
    <dbReference type="NCBI Taxonomy" id="42157"/>
    <lineage>
        <taxon>Eukaryota</taxon>
        <taxon>Metazoa</taxon>
        <taxon>Ecdysozoa</taxon>
        <taxon>Nematoda</taxon>
        <taxon>Chromadorea</taxon>
        <taxon>Rhabditida</taxon>
        <taxon>Spirurina</taxon>
        <taxon>Spiruromorpha</taxon>
        <taxon>Filarioidea</taxon>
        <taxon>Onchocercidae</taxon>
        <taxon>Onchocerca</taxon>
    </lineage>
</organism>
<proteinExistence type="predicted"/>
<evidence type="ECO:0000313" key="2">
    <source>
        <dbReference type="EMBL" id="VDK80659.1"/>
    </source>
</evidence>
<feature type="chain" id="PRO_5043137472" evidence="1">
    <location>
        <begin position="24"/>
        <end position="186"/>
    </location>
</feature>
<dbReference type="EMBL" id="UYRW01001770">
    <property type="protein sequence ID" value="VDK80659.1"/>
    <property type="molecule type" value="Genomic_DNA"/>
</dbReference>
<evidence type="ECO:0000313" key="3">
    <source>
        <dbReference type="Proteomes" id="UP000271087"/>
    </source>
</evidence>